<evidence type="ECO:0000256" key="4">
    <source>
        <dbReference type="ARBA" id="ARBA00022679"/>
    </source>
</evidence>
<evidence type="ECO:0000256" key="9">
    <source>
        <dbReference type="ARBA" id="ARBA00049563"/>
    </source>
</evidence>
<keyword evidence="7 10" id="KW-0067">ATP-binding</keyword>
<feature type="site" description="Interaction with substrate tRNA" evidence="10">
    <location>
        <position position="105"/>
    </location>
</feature>
<evidence type="ECO:0000256" key="8">
    <source>
        <dbReference type="ARBA" id="ARBA00022842"/>
    </source>
</evidence>
<dbReference type="Pfam" id="PF01715">
    <property type="entry name" value="IPPT"/>
    <property type="match status" value="1"/>
</dbReference>
<dbReference type="SUPFAM" id="SSF52540">
    <property type="entry name" value="P-loop containing nucleoside triphosphate hydrolases"/>
    <property type="match status" value="2"/>
</dbReference>
<evidence type="ECO:0000256" key="10">
    <source>
        <dbReference type="HAMAP-Rule" id="MF_00185"/>
    </source>
</evidence>
<dbReference type="RefSeq" id="WP_042084878.1">
    <property type="nucleotide sequence ID" value="NZ_BKCN01000017.1"/>
</dbReference>
<evidence type="ECO:0000256" key="3">
    <source>
        <dbReference type="ARBA" id="ARBA00005842"/>
    </source>
</evidence>
<comment type="caution">
    <text evidence="10">Lacks conserved residue(s) required for the propagation of feature annotation.</text>
</comment>
<dbReference type="PANTHER" id="PTHR11088:SF60">
    <property type="entry name" value="TRNA DIMETHYLALLYLTRANSFERASE"/>
    <property type="match status" value="1"/>
</dbReference>
<reference evidence="14 15" key="1">
    <citation type="submission" date="2019-09" db="EMBL/GenBank/DDBJ databases">
        <title>NBRP : Genome information of microbial organism related human and environment.</title>
        <authorList>
            <person name="Hattori M."/>
            <person name="Oshima K."/>
            <person name="Inaba H."/>
            <person name="Suda W."/>
            <person name="Sakamoto M."/>
            <person name="Iino T."/>
            <person name="Kitahara M."/>
            <person name="Oshida Y."/>
            <person name="Iida T."/>
            <person name="Kudo T."/>
            <person name="Itoh T."/>
            <person name="Ohkuma M."/>
        </authorList>
    </citation>
    <scope>NUCLEOTIDE SEQUENCE [LARGE SCALE GENOMIC DNA]</scope>
    <source>
        <strain evidence="14 15">Q-1</strain>
    </source>
</reference>
<dbReference type="GO" id="GO:0006400">
    <property type="term" value="P:tRNA modification"/>
    <property type="evidence" value="ECO:0007669"/>
    <property type="project" value="TreeGrafter"/>
</dbReference>
<dbReference type="PANTHER" id="PTHR11088">
    <property type="entry name" value="TRNA DIMETHYLALLYLTRANSFERASE"/>
    <property type="match status" value="1"/>
</dbReference>
<keyword evidence="6 10" id="KW-0547">Nucleotide-binding</keyword>
<sequence length="323" mass="35035">MSVTAILIAGPTASGKSALAAALAQRHGGVVINADSMQIYRDLPVLSAQPHLDADGYDPAHVPHRLYGVLDGAELCSAARWHALAALEVTRARDLGLLPIFVGGTGLYLRTLIEGLAPVPDIPQAIRDEVRAEMAACGPEAMHRALDAIDPAMAQKLETADSQRIARAFEVIRATGQSLLAFQSRRLPGCLSADHEQQTLALAALDLPRDVLYARCDMRFHDMLDQGALDEVQALMARRLDPALPVMKALGVPPLGDYLAETIDLPEAIALAQKQTRHYAKRQQTWIRTQFSHWPMIDAGQPEAALESLEARMAQMAKTPLNE</sequence>
<dbReference type="EMBL" id="BKCN01000017">
    <property type="protein sequence ID" value="GER05090.1"/>
    <property type="molecule type" value="Genomic_DNA"/>
</dbReference>
<evidence type="ECO:0000256" key="2">
    <source>
        <dbReference type="ARBA" id="ARBA00003213"/>
    </source>
</evidence>
<dbReference type="EC" id="2.5.1.75" evidence="10"/>
<evidence type="ECO:0000313" key="15">
    <source>
        <dbReference type="Proteomes" id="UP000324996"/>
    </source>
</evidence>
<comment type="subunit">
    <text evidence="10">Monomer.</text>
</comment>
<feature type="site" description="Interaction with substrate tRNA" evidence="10">
    <location>
        <position position="127"/>
    </location>
</feature>
<dbReference type="GO" id="GO:0005524">
    <property type="term" value="F:ATP binding"/>
    <property type="evidence" value="ECO:0007669"/>
    <property type="project" value="UniProtKB-UniRule"/>
</dbReference>
<dbReference type="AlphaFoldDB" id="A0A5A7NC78"/>
<evidence type="ECO:0000256" key="1">
    <source>
        <dbReference type="ARBA" id="ARBA00001946"/>
    </source>
</evidence>
<accession>A0A5A7NC78</accession>
<comment type="similarity">
    <text evidence="3 10 13">Belongs to the IPP transferase family.</text>
</comment>
<protein>
    <recommendedName>
        <fullName evidence="10">tRNA dimethylallyltransferase</fullName>
        <ecNumber evidence="10">2.5.1.75</ecNumber>
    </recommendedName>
    <alternativeName>
        <fullName evidence="10">Dimethylallyl diphosphate:tRNA dimethylallyltransferase</fullName>
        <shortName evidence="10">DMAPP:tRNA dimethylallyltransferase</shortName>
        <shortName evidence="10">DMATase</shortName>
    </alternativeName>
    <alternativeName>
        <fullName evidence="10">Isopentenyl-diphosphate:tRNA isopentenyltransferase</fullName>
        <shortName evidence="10">IPP transferase</shortName>
        <shortName evidence="10">IPPT</shortName>
        <shortName evidence="10">IPTase</shortName>
    </alternativeName>
</protein>
<feature type="binding site" evidence="10">
    <location>
        <begin position="10"/>
        <end position="17"/>
    </location>
    <ligand>
        <name>ATP</name>
        <dbReference type="ChEBI" id="CHEBI:30616"/>
    </ligand>
</feature>
<dbReference type="InterPro" id="IPR018022">
    <property type="entry name" value="IPT"/>
</dbReference>
<keyword evidence="5 10" id="KW-0819">tRNA processing</keyword>
<name>A0A5A7NC78_9PROT</name>
<evidence type="ECO:0000256" key="12">
    <source>
        <dbReference type="RuleBase" id="RU003784"/>
    </source>
</evidence>
<dbReference type="HAMAP" id="MF_00185">
    <property type="entry name" value="IPP_trans"/>
    <property type="match status" value="1"/>
</dbReference>
<comment type="function">
    <text evidence="2 10 12">Catalyzes the transfer of a dimethylallyl group onto the adenine at position 37 in tRNAs that read codons beginning with uridine, leading to the formation of N6-(dimethylallyl)adenosine (i(6)A).</text>
</comment>
<comment type="cofactor">
    <cofactor evidence="1 10">
        <name>Mg(2+)</name>
        <dbReference type="ChEBI" id="CHEBI:18420"/>
    </cofactor>
</comment>
<evidence type="ECO:0000313" key="14">
    <source>
        <dbReference type="EMBL" id="GER05090.1"/>
    </source>
</evidence>
<proteinExistence type="inferred from homology"/>
<feature type="region of interest" description="Interaction with substrate tRNA" evidence="10">
    <location>
        <begin position="35"/>
        <end position="38"/>
    </location>
</feature>
<evidence type="ECO:0000256" key="6">
    <source>
        <dbReference type="ARBA" id="ARBA00022741"/>
    </source>
</evidence>
<dbReference type="GO" id="GO:0052381">
    <property type="term" value="F:tRNA dimethylallyltransferase activity"/>
    <property type="evidence" value="ECO:0007669"/>
    <property type="project" value="UniProtKB-UniRule"/>
</dbReference>
<evidence type="ECO:0000256" key="11">
    <source>
        <dbReference type="RuleBase" id="RU003783"/>
    </source>
</evidence>
<dbReference type="InterPro" id="IPR027417">
    <property type="entry name" value="P-loop_NTPase"/>
</dbReference>
<dbReference type="InterPro" id="IPR039657">
    <property type="entry name" value="Dimethylallyltransferase"/>
</dbReference>
<dbReference type="NCBIfam" id="TIGR00174">
    <property type="entry name" value="miaA"/>
    <property type="match status" value="1"/>
</dbReference>
<organism evidence="14 15">
    <name type="scientific">Iodidimonas nitroreducens</name>
    <dbReference type="NCBI Taxonomy" id="1236968"/>
    <lineage>
        <taxon>Bacteria</taxon>
        <taxon>Pseudomonadati</taxon>
        <taxon>Pseudomonadota</taxon>
        <taxon>Alphaproteobacteria</taxon>
        <taxon>Iodidimonadales</taxon>
        <taxon>Iodidimonadaceae</taxon>
        <taxon>Iodidimonas</taxon>
    </lineage>
</organism>
<keyword evidence="4 10" id="KW-0808">Transferase</keyword>
<dbReference type="Gene3D" id="1.10.20.140">
    <property type="match status" value="1"/>
</dbReference>
<comment type="catalytic activity">
    <reaction evidence="9 10 11">
        <text>adenosine(37) in tRNA + dimethylallyl diphosphate = N(6)-dimethylallyladenosine(37) in tRNA + diphosphate</text>
        <dbReference type="Rhea" id="RHEA:26482"/>
        <dbReference type="Rhea" id="RHEA-COMP:10162"/>
        <dbReference type="Rhea" id="RHEA-COMP:10375"/>
        <dbReference type="ChEBI" id="CHEBI:33019"/>
        <dbReference type="ChEBI" id="CHEBI:57623"/>
        <dbReference type="ChEBI" id="CHEBI:74411"/>
        <dbReference type="ChEBI" id="CHEBI:74415"/>
        <dbReference type="EC" id="2.5.1.75"/>
    </reaction>
</comment>
<evidence type="ECO:0000256" key="7">
    <source>
        <dbReference type="ARBA" id="ARBA00022840"/>
    </source>
</evidence>
<evidence type="ECO:0000256" key="13">
    <source>
        <dbReference type="RuleBase" id="RU003785"/>
    </source>
</evidence>
<keyword evidence="8 10" id="KW-0460">Magnesium</keyword>
<dbReference type="Proteomes" id="UP000324996">
    <property type="component" value="Unassembled WGS sequence"/>
</dbReference>
<comment type="caution">
    <text evidence="14">The sequence shown here is derived from an EMBL/GenBank/DDBJ whole genome shotgun (WGS) entry which is preliminary data.</text>
</comment>
<gene>
    <name evidence="10 14" type="primary">miaA</name>
    <name evidence="14" type="ORF">JCM17846_27720</name>
</gene>
<feature type="binding site" evidence="10">
    <location>
        <begin position="12"/>
        <end position="17"/>
    </location>
    <ligand>
        <name>substrate</name>
    </ligand>
</feature>
<dbReference type="Gene3D" id="3.40.50.300">
    <property type="entry name" value="P-loop containing nucleotide triphosphate hydrolases"/>
    <property type="match status" value="1"/>
</dbReference>
<feature type="region of interest" description="Interaction with substrate tRNA" evidence="10">
    <location>
        <begin position="163"/>
        <end position="167"/>
    </location>
</feature>
<evidence type="ECO:0000256" key="5">
    <source>
        <dbReference type="ARBA" id="ARBA00022694"/>
    </source>
</evidence>
<keyword evidence="15" id="KW-1185">Reference proteome</keyword>